<dbReference type="PANTHER" id="PTHR23404">
    <property type="entry name" value="MOLYBDOPTERIN SYNTHASE RELATED"/>
    <property type="match status" value="1"/>
</dbReference>
<evidence type="ECO:0000313" key="14">
    <source>
        <dbReference type="Proteomes" id="UP000070063"/>
    </source>
</evidence>
<evidence type="ECO:0000313" key="13">
    <source>
        <dbReference type="EMBL" id="KXA37870.1"/>
    </source>
</evidence>
<sequence length="153" mass="17703">MNVMKQYEIVTEPINTEQYRNFTVNEYQGAVVVFTGHVREWTQGVKTKYLEYEAYVPMAEKKLAQIGDEISKKWPGTITSIVHRIGPLAISDIAVLIAVSSPHRKDAYRANEYAIERIKEIVPIWKKEIWQDGSAWQGHQRGYYQDAKKGESR</sequence>
<comment type="subunit">
    <text evidence="7">Heterotetramer of 2 MoaD subunits and 2 MoaE subunits. Also stable as homodimer. The enzyme changes between these two forms during catalysis.</text>
</comment>
<dbReference type="SUPFAM" id="SSF54690">
    <property type="entry name" value="Molybdopterin synthase subunit MoaE"/>
    <property type="match status" value="1"/>
</dbReference>
<evidence type="ECO:0000256" key="3">
    <source>
        <dbReference type="ARBA" id="ARBA00011950"/>
    </source>
</evidence>
<dbReference type="EC" id="2.8.1.12" evidence="3"/>
<dbReference type="EMBL" id="LRQI01000064">
    <property type="protein sequence ID" value="KXA37870.1"/>
    <property type="molecule type" value="Genomic_DNA"/>
</dbReference>
<dbReference type="CDD" id="cd00756">
    <property type="entry name" value="MoaE"/>
    <property type="match status" value="1"/>
</dbReference>
<comment type="pathway">
    <text evidence="1">Cofactor biosynthesis; molybdopterin biosynthesis.</text>
</comment>
<dbReference type="InterPro" id="IPR003448">
    <property type="entry name" value="Mopterin_biosynth_MoaE"/>
</dbReference>
<protein>
    <recommendedName>
        <fullName evidence="4">Molybdopterin synthase catalytic subunit</fullName>
        <ecNumber evidence="3">2.8.1.12</ecNumber>
    </recommendedName>
    <alternativeName>
        <fullName evidence="10">MPT synthase subunit 2</fullName>
    </alternativeName>
    <alternativeName>
        <fullName evidence="8">Molybdenum cofactor biosynthesis protein E</fullName>
    </alternativeName>
    <alternativeName>
        <fullName evidence="9">Molybdopterin-converting factor large subunit</fullName>
    </alternativeName>
    <alternativeName>
        <fullName evidence="11">Molybdopterin-converting factor subunit 2</fullName>
    </alternativeName>
</protein>
<dbReference type="GO" id="GO:0030366">
    <property type="term" value="F:molybdopterin synthase activity"/>
    <property type="evidence" value="ECO:0007669"/>
    <property type="project" value="UniProtKB-EC"/>
</dbReference>
<keyword evidence="5" id="KW-0808">Transferase</keyword>
<evidence type="ECO:0000256" key="2">
    <source>
        <dbReference type="ARBA" id="ARBA00005426"/>
    </source>
</evidence>
<evidence type="ECO:0000256" key="9">
    <source>
        <dbReference type="ARBA" id="ARBA00030407"/>
    </source>
</evidence>
<dbReference type="Gene3D" id="3.90.1170.40">
    <property type="entry name" value="Molybdopterin biosynthesis MoaE subunit"/>
    <property type="match status" value="1"/>
</dbReference>
<dbReference type="FunFam" id="3.90.1170.40:FF:000003">
    <property type="entry name" value="Molybdopterin converting factor subunit 2"/>
    <property type="match status" value="1"/>
</dbReference>
<evidence type="ECO:0000256" key="8">
    <source>
        <dbReference type="ARBA" id="ARBA00029745"/>
    </source>
</evidence>
<evidence type="ECO:0000256" key="12">
    <source>
        <dbReference type="ARBA" id="ARBA00049878"/>
    </source>
</evidence>
<organism evidence="13 14">
    <name type="scientific">Staphylococcus lugdunensis</name>
    <dbReference type="NCBI Taxonomy" id="28035"/>
    <lineage>
        <taxon>Bacteria</taxon>
        <taxon>Bacillati</taxon>
        <taxon>Bacillota</taxon>
        <taxon>Bacilli</taxon>
        <taxon>Bacillales</taxon>
        <taxon>Staphylococcaceae</taxon>
        <taxon>Staphylococcus</taxon>
    </lineage>
</organism>
<evidence type="ECO:0000256" key="1">
    <source>
        <dbReference type="ARBA" id="ARBA00005046"/>
    </source>
</evidence>
<proteinExistence type="inferred from homology"/>
<dbReference type="AlphaFoldDB" id="A0ABD4EFD0"/>
<dbReference type="Pfam" id="PF02391">
    <property type="entry name" value="MoaE"/>
    <property type="match status" value="1"/>
</dbReference>
<name>A0ABD4EFD0_STALU</name>
<dbReference type="Proteomes" id="UP000070063">
    <property type="component" value="Unassembled WGS sequence"/>
</dbReference>
<evidence type="ECO:0000256" key="7">
    <source>
        <dbReference type="ARBA" id="ARBA00026066"/>
    </source>
</evidence>
<comment type="catalytic activity">
    <reaction evidence="12">
        <text>2 [molybdopterin-synthase sulfur-carrier protein]-C-terminal-Gly-aminoethanethioate + cyclic pyranopterin phosphate + H2O = molybdopterin + 2 [molybdopterin-synthase sulfur-carrier protein]-C-terminal Gly-Gly + 2 H(+)</text>
        <dbReference type="Rhea" id="RHEA:26333"/>
        <dbReference type="Rhea" id="RHEA-COMP:12202"/>
        <dbReference type="Rhea" id="RHEA-COMP:19907"/>
        <dbReference type="ChEBI" id="CHEBI:15377"/>
        <dbReference type="ChEBI" id="CHEBI:15378"/>
        <dbReference type="ChEBI" id="CHEBI:58698"/>
        <dbReference type="ChEBI" id="CHEBI:59648"/>
        <dbReference type="ChEBI" id="CHEBI:90778"/>
        <dbReference type="ChEBI" id="CHEBI:232372"/>
        <dbReference type="EC" id="2.8.1.12"/>
    </reaction>
</comment>
<dbReference type="GO" id="GO:0006777">
    <property type="term" value="P:Mo-molybdopterin cofactor biosynthetic process"/>
    <property type="evidence" value="ECO:0007669"/>
    <property type="project" value="UniProtKB-KW"/>
</dbReference>
<evidence type="ECO:0000256" key="6">
    <source>
        <dbReference type="ARBA" id="ARBA00023150"/>
    </source>
</evidence>
<evidence type="ECO:0000256" key="4">
    <source>
        <dbReference type="ARBA" id="ARBA00013858"/>
    </source>
</evidence>
<keyword evidence="6" id="KW-0501">Molybdenum cofactor biosynthesis</keyword>
<evidence type="ECO:0000256" key="5">
    <source>
        <dbReference type="ARBA" id="ARBA00022679"/>
    </source>
</evidence>
<reference evidence="13 14" key="1">
    <citation type="submission" date="2016-01" db="EMBL/GenBank/DDBJ databases">
        <authorList>
            <person name="Mitreva M."/>
            <person name="Pepin K.H."/>
            <person name="Mihindukulasuriya K.A."/>
            <person name="Fulton R."/>
            <person name="Fronick C."/>
            <person name="O'Laughlin M."/>
            <person name="Miner T."/>
            <person name="Herter B."/>
            <person name="Rosa B.A."/>
            <person name="Cordes M."/>
            <person name="Tomlinson C."/>
            <person name="Wollam A."/>
            <person name="Palsikar V.B."/>
            <person name="Mardis E.R."/>
            <person name="Wilson R.K."/>
        </authorList>
    </citation>
    <scope>NUCLEOTIDE SEQUENCE [LARGE SCALE GENOMIC DNA]</scope>
    <source>
        <strain evidence="13 14">MJR7738</strain>
    </source>
</reference>
<dbReference type="InterPro" id="IPR036563">
    <property type="entry name" value="MoaE_sf"/>
</dbReference>
<gene>
    <name evidence="13" type="ORF">HMPREF3225_01502</name>
</gene>
<comment type="similarity">
    <text evidence="2">Belongs to the MoaE family.</text>
</comment>
<accession>A0ABD4EFD0</accession>
<evidence type="ECO:0000256" key="10">
    <source>
        <dbReference type="ARBA" id="ARBA00030781"/>
    </source>
</evidence>
<comment type="caution">
    <text evidence="13">The sequence shown here is derived from an EMBL/GenBank/DDBJ whole genome shotgun (WGS) entry which is preliminary data.</text>
</comment>
<evidence type="ECO:0000256" key="11">
    <source>
        <dbReference type="ARBA" id="ARBA00032474"/>
    </source>
</evidence>